<accession>A0ABV7DUE5</accession>
<feature type="signal peptide" evidence="1">
    <location>
        <begin position="1"/>
        <end position="23"/>
    </location>
</feature>
<comment type="caution">
    <text evidence="2">The sequence shown here is derived from an EMBL/GenBank/DDBJ whole genome shotgun (WGS) entry which is preliminary data.</text>
</comment>
<dbReference type="PROSITE" id="PS51257">
    <property type="entry name" value="PROKAR_LIPOPROTEIN"/>
    <property type="match status" value="1"/>
</dbReference>
<dbReference type="SUPFAM" id="SSF50814">
    <property type="entry name" value="Lipocalins"/>
    <property type="match status" value="1"/>
</dbReference>
<keyword evidence="1" id="KW-0732">Signal</keyword>
<evidence type="ECO:0000313" key="3">
    <source>
        <dbReference type="Proteomes" id="UP001595445"/>
    </source>
</evidence>
<gene>
    <name evidence="2" type="ORF">ACFOD6_06565</name>
</gene>
<dbReference type="Proteomes" id="UP001595445">
    <property type="component" value="Unassembled WGS sequence"/>
</dbReference>
<dbReference type="RefSeq" id="WP_197641968.1">
    <property type="nucleotide sequence ID" value="NZ_JAEACP010000002.1"/>
</dbReference>
<reference evidence="3" key="1">
    <citation type="journal article" date="2019" name="Int. J. Syst. Evol. Microbiol.">
        <title>The Global Catalogue of Microorganisms (GCM) 10K type strain sequencing project: providing services to taxonomists for standard genome sequencing and annotation.</title>
        <authorList>
            <consortium name="The Broad Institute Genomics Platform"/>
            <consortium name="The Broad Institute Genome Sequencing Center for Infectious Disease"/>
            <person name="Wu L."/>
            <person name="Ma J."/>
        </authorList>
    </citation>
    <scope>NUCLEOTIDE SEQUENCE [LARGE SCALE GENOMIC DNA]</scope>
    <source>
        <strain evidence="3">KCTC 62102</strain>
    </source>
</reference>
<evidence type="ECO:0000313" key="2">
    <source>
        <dbReference type="EMBL" id="MFC3085709.1"/>
    </source>
</evidence>
<organism evidence="2 3">
    <name type="scientific">Tabrizicola soli</name>
    <dbReference type="NCBI Taxonomy" id="2185115"/>
    <lineage>
        <taxon>Bacteria</taxon>
        <taxon>Pseudomonadati</taxon>
        <taxon>Pseudomonadota</taxon>
        <taxon>Alphaproteobacteria</taxon>
        <taxon>Rhodobacterales</taxon>
        <taxon>Paracoccaceae</taxon>
        <taxon>Tabrizicola</taxon>
    </lineage>
</organism>
<feature type="chain" id="PRO_5047224168" evidence="1">
    <location>
        <begin position="24"/>
        <end position="164"/>
    </location>
</feature>
<name>A0ABV7DUE5_9RHOB</name>
<protein>
    <submittedName>
        <fullName evidence="2">Lipocalin</fullName>
    </submittedName>
</protein>
<dbReference type="Gene3D" id="2.40.128.20">
    <property type="match status" value="1"/>
</dbReference>
<proteinExistence type="predicted"/>
<dbReference type="InterPro" id="IPR012674">
    <property type="entry name" value="Calycin"/>
</dbReference>
<evidence type="ECO:0000256" key="1">
    <source>
        <dbReference type="SAM" id="SignalP"/>
    </source>
</evidence>
<dbReference type="EMBL" id="JBHRSM010000011">
    <property type="protein sequence ID" value="MFC3085709.1"/>
    <property type="molecule type" value="Genomic_DNA"/>
</dbReference>
<sequence length="164" mass="17204">MHRLILAALVALAACAPAPQKVAGFRDPATPVWSAAAFAPERAAGEWRQVASHARRPGGCASGAVRMTPAQGGLAIDGTLCIDGEARPVHALARPAGPGRLALAGQEDWWILWVDEGYRTLAIGTPSGRFGLVLDRGAIPPDRLAAARAVFDFNGYNPAAFRPF</sequence>
<keyword evidence="3" id="KW-1185">Reference proteome</keyword>